<protein>
    <recommendedName>
        <fullName evidence="5">Dioxygenase</fullName>
        <ecNumber evidence="5">1.13.11.-</ecNumber>
    </recommendedName>
</protein>
<dbReference type="Proteomes" id="UP001180556">
    <property type="component" value="Unassembled WGS sequence"/>
</dbReference>
<keyword evidence="3 5" id="KW-0560">Oxidoreductase</keyword>
<proteinExistence type="inferred from homology"/>
<comment type="cofactor">
    <cofactor evidence="5">
        <name>Fe(2+)</name>
        <dbReference type="ChEBI" id="CHEBI:29033"/>
    </cofactor>
    <text evidence="5">Binds 1 Fe(2+) ion per subunit.</text>
</comment>
<dbReference type="Pfam" id="PF03055">
    <property type="entry name" value="RPE65"/>
    <property type="match status" value="1"/>
</dbReference>
<dbReference type="PANTHER" id="PTHR10543:SF89">
    <property type="entry name" value="CAROTENOID 9,10(9',10')-CLEAVAGE DIOXYGENASE 1"/>
    <property type="match status" value="1"/>
</dbReference>
<sequence>MTSALPIGETDFFRRGNYAPVADELTAHDLPVEGAIPAELDGWYLRNGPNPRQAGAHWFTGDGMIHGVRIEGGAAKWYR</sequence>
<comment type="caution">
    <text evidence="6">The sequence shown here is derived from an EMBL/GenBank/DDBJ whole genome shotgun (WGS) entry which is preliminary data.</text>
</comment>
<keyword evidence="2 5" id="KW-0479">Metal-binding</keyword>
<comment type="similarity">
    <text evidence="1 5">Belongs to the carotenoid oxygenase family.</text>
</comment>
<gene>
    <name evidence="6" type="ORF">RM717_35105</name>
</gene>
<keyword evidence="4 5" id="KW-0408">Iron</keyword>
<dbReference type="PANTHER" id="PTHR10543">
    <property type="entry name" value="BETA-CAROTENE DIOXYGENASE"/>
    <property type="match status" value="1"/>
</dbReference>
<reference evidence="7" key="1">
    <citation type="submission" date="2023-07" db="EMBL/GenBank/DDBJ databases">
        <title>30 novel species of actinomycetes from the DSMZ collection.</title>
        <authorList>
            <person name="Nouioui I."/>
        </authorList>
    </citation>
    <scope>NUCLEOTIDE SEQUENCE [LARGE SCALE GENOMIC DNA]</scope>
    <source>
        <strain evidence="7">DSM 40932</strain>
    </source>
</reference>
<evidence type="ECO:0000256" key="4">
    <source>
        <dbReference type="ARBA" id="ARBA00023004"/>
    </source>
</evidence>
<keyword evidence="5" id="KW-0223">Dioxygenase</keyword>
<evidence type="ECO:0000313" key="6">
    <source>
        <dbReference type="EMBL" id="MDT0495715.1"/>
    </source>
</evidence>
<dbReference type="RefSeq" id="WP_311606296.1">
    <property type="nucleotide sequence ID" value="NZ_JAVRFG010000131.1"/>
</dbReference>
<dbReference type="EMBL" id="JAVRFG010000131">
    <property type="protein sequence ID" value="MDT0495715.1"/>
    <property type="molecule type" value="Genomic_DNA"/>
</dbReference>
<feature type="non-terminal residue" evidence="6">
    <location>
        <position position="79"/>
    </location>
</feature>
<evidence type="ECO:0000256" key="2">
    <source>
        <dbReference type="ARBA" id="ARBA00022723"/>
    </source>
</evidence>
<dbReference type="EC" id="1.13.11.-" evidence="5"/>
<evidence type="ECO:0000313" key="7">
    <source>
        <dbReference type="Proteomes" id="UP001180556"/>
    </source>
</evidence>
<evidence type="ECO:0000256" key="5">
    <source>
        <dbReference type="RuleBase" id="RU364048"/>
    </source>
</evidence>
<evidence type="ECO:0000256" key="3">
    <source>
        <dbReference type="ARBA" id="ARBA00023002"/>
    </source>
</evidence>
<organism evidence="6 7">
    <name type="scientific">Streptomyces stephensoniae</name>
    <dbReference type="NCBI Taxonomy" id="3375367"/>
    <lineage>
        <taxon>Bacteria</taxon>
        <taxon>Bacillati</taxon>
        <taxon>Actinomycetota</taxon>
        <taxon>Actinomycetes</taxon>
        <taxon>Kitasatosporales</taxon>
        <taxon>Streptomycetaceae</taxon>
        <taxon>Streptomyces</taxon>
    </lineage>
</organism>
<name>A0ABU2WDY5_9ACTN</name>
<accession>A0ABU2WDY5</accession>
<keyword evidence="7" id="KW-1185">Reference proteome</keyword>
<evidence type="ECO:0000256" key="1">
    <source>
        <dbReference type="ARBA" id="ARBA00006787"/>
    </source>
</evidence>
<dbReference type="InterPro" id="IPR004294">
    <property type="entry name" value="Carotenoid_Oase"/>
</dbReference>